<evidence type="ECO:0000256" key="9">
    <source>
        <dbReference type="ARBA" id="ARBA00041175"/>
    </source>
</evidence>
<feature type="domain" description="PTS EIIA type-2" evidence="11">
    <location>
        <begin position="4"/>
        <end position="147"/>
    </location>
</feature>
<dbReference type="CDD" id="cd00211">
    <property type="entry name" value="PTS_IIA_fru"/>
    <property type="match status" value="1"/>
</dbReference>
<keyword evidence="7" id="KW-0418">Kinase</keyword>
<comment type="subcellular location">
    <subcellularLocation>
        <location evidence="1">Cytoplasm</location>
    </subcellularLocation>
</comment>
<sequence>MLNYLLENDLIRFSEKNPIDWKDAIKISSENLLEKDLITEEYISELINSVEEYGPYIVLVPGVAMPHSQAESEAVKGTAITFTHFNNPISFEDGNEEKDAQLFFTLAAKNPAEHMENIANLSELLMEDGMIESLIAARSIEDIKELL</sequence>
<dbReference type="PANTHER" id="PTHR36203:SF1">
    <property type="entry name" value="ASCORBATE-SPECIFIC PTS SYSTEM EIIA COMPONENT"/>
    <property type="match status" value="1"/>
</dbReference>
<dbReference type="Proteomes" id="UP000177273">
    <property type="component" value="Unassembled WGS sequence"/>
</dbReference>
<keyword evidence="5" id="KW-0808">Transferase</keyword>
<evidence type="ECO:0000313" key="12">
    <source>
        <dbReference type="EMBL" id="OFI46605.1"/>
    </source>
</evidence>
<dbReference type="Gene3D" id="3.40.930.10">
    <property type="entry name" value="Mannitol-specific EII, Chain A"/>
    <property type="match status" value="1"/>
</dbReference>
<reference evidence="13" key="1">
    <citation type="submission" date="2016-09" db="EMBL/GenBank/DDBJ databases">
        <title>Draft genome sequence of a novel species of the family Streptococcaceae isolated from flowers.</title>
        <authorList>
            <person name="Chuah L.-O."/>
            <person name="Yap K.-P."/>
            <person name="Thong K.L."/>
            <person name="Liong M.T."/>
            <person name="Ahmad R."/>
            <person name="Rusul G."/>
        </authorList>
    </citation>
    <scope>NUCLEOTIDE SEQUENCE [LARGE SCALE GENOMIC DNA]</scope>
    <source>
        <strain evidence="13">HibF3</strain>
    </source>
</reference>
<gene>
    <name evidence="12" type="ORF">BG262_02035</name>
</gene>
<evidence type="ECO:0000256" key="10">
    <source>
        <dbReference type="ARBA" id="ARBA00042072"/>
    </source>
</evidence>
<evidence type="ECO:0000256" key="7">
    <source>
        <dbReference type="ARBA" id="ARBA00022777"/>
    </source>
</evidence>
<dbReference type="PROSITE" id="PS51094">
    <property type="entry name" value="PTS_EIIA_TYPE_2"/>
    <property type="match status" value="1"/>
</dbReference>
<dbReference type="PANTHER" id="PTHR36203">
    <property type="entry name" value="ASCORBATE-SPECIFIC PTS SYSTEM EIIA COMPONENT"/>
    <property type="match status" value="1"/>
</dbReference>
<evidence type="ECO:0000256" key="6">
    <source>
        <dbReference type="ARBA" id="ARBA00022683"/>
    </source>
</evidence>
<evidence type="ECO:0000256" key="1">
    <source>
        <dbReference type="ARBA" id="ARBA00004496"/>
    </source>
</evidence>
<accession>A0A9Q5JG06</accession>
<evidence type="ECO:0000256" key="4">
    <source>
        <dbReference type="ARBA" id="ARBA00022553"/>
    </source>
</evidence>
<proteinExistence type="predicted"/>
<dbReference type="InterPro" id="IPR051351">
    <property type="entry name" value="Ascorbate-PTS_EIIA_comp"/>
</dbReference>
<keyword evidence="6" id="KW-0598">Phosphotransferase system</keyword>
<dbReference type="RefSeq" id="WP_070787738.1">
    <property type="nucleotide sequence ID" value="NZ_MKIQ01000027.1"/>
</dbReference>
<dbReference type="InterPro" id="IPR016152">
    <property type="entry name" value="PTrfase/Anion_transptr"/>
</dbReference>
<keyword evidence="3" id="KW-0963">Cytoplasm</keyword>
<dbReference type="InterPro" id="IPR002178">
    <property type="entry name" value="PTS_EIIA_type-2_dom"/>
</dbReference>
<keyword evidence="4" id="KW-0597">Phosphoprotein</keyword>
<dbReference type="GO" id="GO:0009401">
    <property type="term" value="P:phosphoenolpyruvate-dependent sugar phosphotransferase system"/>
    <property type="evidence" value="ECO:0007669"/>
    <property type="project" value="UniProtKB-KW"/>
</dbReference>
<comment type="function">
    <text evidence="8">The phosphoenolpyruvate-dependent sugar phosphotransferase system (sugar PTS), a major carbohydrate active transport system, catalyzes the phosphorylation of incoming sugar substrates concomitantly with their translocation across the cell membrane. The enzyme II UlaABC PTS system is involved in ascorbate transport.</text>
</comment>
<organism evidence="12 13">
    <name type="scientific">Floricoccus penangensis</name>
    <dbReference type="NCBI Taxonomy" id="1859475"/>
    <lineage>
        <taxon>Bacteria</taxon>
        <taxon>Bacillati</taxon>
        <taxon>Bacillota</taxon>
        <taxon>Bacilli</taxon>
        <taxon>Lactobacillales</taxon>
        <taxon>Streptococcaceae</taxon>
        <taxon>Floricoccus</taxon>
    </lineage>
</organism>
<name>A0A9Q5JG06_9LACT</name>
<dbReference type="AlphaFoldDB" id="A0A9Q5JG06"/>
<dbReference type="GO" id="GO:0005737">
    <property type="term" value="C:cytoplasm"/>
    <property type="evidence" value="ECO:0007669"/>
    <property type="project" value="UniProtKB-SubCell"/>
</dbReference>
<evidence type="ECO:0000256" key="8">
    <source>
        <dbReference type="ARBA" id="ARBA00037387"/>
    </source>
</evidence>
<keyword evidence="2" id="KW-0813">Transport</keyword>
<comment type="caution">
    <text evidence="12">The sequence shown here is derived from an EMBL/GenBank/DDBJ whole genome shotgun (WGS) entry which is preliminary data.</text>
</comment>
<evidence type="ECO:0000256" key="3">
    <source>
        <dbReference type="ARBA" id="ARBA00022490"/>
    </source>
</evidence>
<dbReference type="OrthoDB" id="369398at2"/>
<dbReference type="Pfam" id="PF00359">
    <property type="entry name" value="PTS_EIIA_2"/>
    <property type="match status" value="1"/>
</dbReference>
<evidence type="ECO:0000259" key="11">
    <source>
        <dbReference type="PROSITE" id="PS51094"/>
    </source>
</evidence>
<dbReference type="GO" id="GO:0016301">
    <property type="term" value="F:kinase activity"/>
    <property type="evidence" value="ECO:0007669"/>
    <property type="project" value="UniProtKB-KW"/>
</dbReference>
<evidence type="ECO:0000256" key="2">
    <source>
        <dbReference type="ARBA" id="ARBA00022448"/>
    </source>
</evidence>
<keyword evidence="13" id="KW-1185">Reference proteome</keyword>
<dbReference type="EMBL" id="MKIQ01000027">
    <property type="protein sequence ID" value="OFI46605.1"/>
    <property type="molecule type" value="Genomic_DNA"/>
</dbReference>
<protein>
    <recommendedName>
        <fullName evidence="9">Ascorbate-specific PTS system EIIA component</fullName>
    </recommendedName>
    <alternativeName>
        <fullName evidence="10">Ascorbate-specific phosphotransferase enzyme IIA component</fullName>
    </alternativeName>
</protein>
<evidence type="ECO:0000313" key="13">
    <source>
        <dbReference type="Proteomes" id="UP000177273"/>
    </source>
</evidence>
<evidence type="ECO:0000256" key="5">
    <source>
        <dbReference type="ARBA" id="ARBA00022679"/>
    </source>
</evidence>
<dbReference type="SUPFAM" id="SSF55804">
    <property type="entry name" value="Phoshotransferase/anion transport protein"/>
    <property type="match status" value="1"/>
</dbReference>